<comment type="caution">
    <text evidence="3">The sequence shown here is derived from an EMBL/GenBank/DDBJ whole genome shotgun (WGS) entry which is preliminary data.</text>
</comment>
<sequence>MKILTLAQITLSSFLWAFAVSEVNNPCYGKDGIAGVCVSETNCKNSGGISISGACPNDPANIKCCTKPSCPNGAQGNCRWVSDCAGSTVSNKCPGPAQFKCCSSNARGWGGYSTPKIPPVGACKQVAVTGAKKIVAGFPGRIREVQCIGDCPCTSTPKSDHCCGKATDIMCSDRVTYGTISGRDIAEWVMNHSQELNLKYVIYGQKIWNPSMDKRIPWTQWRNMDNSGDITVNHWDHVHVSYK</sequence>
<dbReference type="EMBL" id="JAGPYM010000050">
    <property type="protein sequence ID" value="KAH6871827.1"/>
    <property type="molecule type" value="Genomic_DNA"/>
</dbReference>
<evidence type="ECO:0000259" key="2">
    <source>
        <dbReference type="Pfam" id="PF26571"/>
    </source>
</evidence>
<dbReference type="Proteomes" id="UP000777438">
    <property type="component" value="Unassembled WGS sequence"/>
</dbReference>
<dbReference type="Pfam" id="PF26571">
    <property type="entry name" value="VldE"/>
    <property type="match status" value="1"/>
</dbReference>
<reference evidence="3 4" key="1">
    <citation type="journal article" date="2021" name="Nat. Commun.">
        <title>Genetic determinants of endophytism in the Arabidopsis root mycobiome.</title>
        <authorList>
            <person name="Mesny F."/>
            <person name="Miyauchi S."/>
            <person name="Thiergart T."/>
            <person name="Pickel B."/>
            <person name="Atanasova L."/>
            <person name="Karlsson M."/>
            <person name="Huettel B."/>
            <person name="Barry K.W."/>
            <person name="Haridas S."/>
            <person name="Chen C."/>
            <person name="Bauer D."/>
            <person name="Andreopoulos W."/>
            <person name="Pangilinan J."/>
            <person name="LaButti K."/>
            <person name="Riley R."/>
            <person name="Lipzen A."/>
            <person name="Clum A."/>
            <person name="Drula E."/>
            <person name="Henrissat B."/>
            <person name="Kohler A."/>
            <person name="Grigoriev I.V."/>
            <person name="Martin F.M."/>
            <person name="Hacquard S."/>
        </authorList>
    </citation>
    <scope>NUCLEOTIDE SEQUENCE [LARGE SCALE GENOMIC DNA]</scope>
    <source>
        <strain evidence="3 4">MPI-CAGE-CH-0241</strain>
    </source>
</reference>
<gene>
    <name evidence="3" type="ORF">B0T10DRAFT_500219</name>
</gene>
<feature type="domain" description="ARB-07466-like C-terminal" evidence="2">
    <location>
        <begin position="121"/>
        <end position="235"/>
    </location>
</feature>
<keyword evidence="1" id="KW-0732">Signal</keyword>
<dbReference type="InterPro" id="IPR058593">
    <property type="entry name" value="ARB_07466-like_C"/>
</dbReference>
<accession>A0A9P8VS26</accession>
<dbReference type="OrthoDB" id="2251794at2759"/>
<evidence type="ECO:0000313" key="3">
    <source>
        <dbReference type="EMBL" id="KAH6871827.1"/>
    </source>
</evidence>
<organism evidence="3 4">
    <name type="scientific">Thelonectria olida</name>
    <dbReference type="NCBI Taxonomy" id="1576542"/>
    <lineage>
        <taxon>Eukaryota</taxon>
        <taxon>Fungi</taxon>
        <taxon>Dikarya</taxon>
        <taxon>Ascomycota</taxon>
        <taxon>Pezizomycotina</taxon>
        <taxon>Sordariomycetes</taxon>
        <taxon>Hypocreomycetidae</taxon>
        <taxon>Hypocreales</taxon>
        <taxon>Nectriaceae</taxon>
        <taxon>Thelonectria</taxon>
    </lineage>
</organism>
<feature type="chain" id="PRO_5040380367" description="ARB-07466-like C-terminal domain-containing protein" evidence="1">
    <location>
        <begin position="22"/>
        <end position="243"/>
    </location>
</feature>
<proteinExistence type="predicted"/>
<protein>
    <recommendedName>
        <fullName evidence="2">ARB-07466-like C-terminal domain-containing protein</fullName>
    </recommendedName>
</protein>
<evidence type="ECO:0000256" key="1">
    <source>
        <dbReference type="SAM" id="SignalP"/>
    </source>
</evidence>
<name>A0A9P8VS26_9HYPO</name>
<feature type="signal peptide" evidence="1">
    <location>
        <begin position="1"/>
        <end position="21"/>
    </location>
</feature>
<dbReference type="AlphaFoldDB" id="A0A9P8VS26"/>
<evidence type="ECO:0000313" key="4">
    <source>
        <dbReference type="Proteomes" id="UP000777438"/>
    </source>
</evidence>
<keyword evidence="4" id="KW-1185">Reference proteome</keyword>